<name>A0A7J0H5B2_9ERIC</name>
<dbReference type="Proteomes" id="UP000585474">
    <property type="component" value="Unassembled WGS sequence"/>
</dbReference>
<keyword evidence="2" id="KW-1185">Reference proteome</keyword>
<evidence type="ECO:0000313" key="2">
    <source>
        <dbReference type="Proteomes" id="UP000585474"/>
    </source>
</evidence>
<gene>
    <name evidence="1" type="ORF">Acr_27g0000190</name>
</gene>
<proteinExistence type="predicted"/>
<comment type="caution">
    <text evidence="1">The sequence shown here is derived from an EMBL/GenBank/DDBJ whole genome shotgun (WGS) entry which is preliminary data.</text>
</comment>
<reference evidence="1 2" key="1">
    <citation type="submission" date="2019-07" db="EMBL/GenBank/DDBJ databases">
        <title>De Novo Assembly of kiwifruit Actinidia rufa.</title>
        <authorList>
            <person name="Sugita-Konishi S."/>
            <person name="Sato K."/>
            <person name="Mori E."/>
            <person name="Abe Y."/>
            <person name="Kisaki G."/>
            <person name="Hamano K."/>
            <person name="Suezawa K."/>
            <person name="Otani M."/>
            <person name="Fukuda T."/>
            <person name="Manabe T."/>
            <person name="Gomi K."/>
            <person name="Tabuchi M."/>
            <person name="Akimitsu K."/>
            <person name="Kataoka I."/>
        </authorList>
    </citation>
    <scope>NUCLEOTIDE SEQUENCE [LARGE SCALE GENOMIC DNA]</scope>
    <source>
        <strain evidence="2">cv. Fuchu</strain>
    </source>
</reference>
<accession>A0A7J0H5B2</accession>
<evidence type="ECO:0000313" key="1">
    <source>
        <dbReference type="EMBL" id="GFZ18280.1"/>
    </source>
</evidence>
<dbReference type="EMBL" id="BJWL01000027">
    <property type="protein sequence ID" value="GFZ18280.1"/>
    <property type="molecule type" value="Genomic_DNA"/>
</dbReference>
<dbReference type="AlphaFoldDB" id="A0A7J0H5B2"/>
<organism evidence="1 2">
    <name type="scientific">Actinidia rufa</name>
    <dbReference type="NCBI Taxonomy" id="165716"/>
    <lineage>
        <taxon>Eukaryota</taxon>
        <taxon>Viridiplantae</taxon>
        <taxon>Streptophyta</taxon>
        <taxon>Embryophyta</taxon>
        <taxon>Tracheophyta</taxon>
        <taxon>Spermatophyta</taxon>
        <taxon>Magnoliopsida</taxon>
        <taxon>eudicotyledons</taxon>
        <taxon>Gunneridae</taxon>
        <taxon>Pentapetalae</taxon>
        <taxon>asterids</taxon>
        <taxon>Ericales</taxon>
        <taxon>Actinidiaceae</taxon>
        <taxon>Actinidia</taxon>
    </lineage>
</organism>
<sequence>MRIFQNSICNGRMVEDVVVSLIAFYEGLVCVVCVVVGECYTVCWRVGALFSEPCTM</sequence>
<protein>
    <submittedName>
        <fullName evidence="1">Uncharacterized protein</fullName>
    </submittedName>
</protein>